<protein>
    <submittedName>
        <fullName evidence="6">Uncharacterized protein UBL3</fullName>
    </submittedName>
    <submittedName>
        <fullName evidence="4 5">Uncharacterized serine-rich protein C215.13</fullName>
    </submittedName>
</protein>
<dbReference type="RefSeq" id="XP_017036507.1">
    <property type="nucleotide sequence ID" value="XM_017181018.1"/>
</dbReference>
<feature type="region of interest" description="Disordered" evidence="1">
    <location>
        <begin position="257"/>
        <end position="278"/>
    </location>
</feature>
<feature type="compositionally biased region" description="Polar residues" evidence="1">
    <location>
        <begin position="263"/>
        <end position="274"/>
    </location>
</feature>
<dbReference type="InterPro" id="IPR040015">
    <property type="entry name" value="UBL3-like"/>
</dbReference>
<feature type="region of interest" description="Disordered" evidence="1">
    <location>
        <begin position="1"/>
        <end position="56"/>
    </location>
</feature>
<feature type="region of interest" description="Disordered" evidence="1">
    <location>
        <begin position="115"/>
        <end position="134"/>
    </location>
</feature>
<feature type="compositionally biased region" description="Low complexity" evidence="1">
    <location>
        <begin position="24"/>
        <end position="56"/>
    </location>
</feature>
<evidence type="ECO:0000259" key="2">
    <source>
        <dbReference type="PROSITE" id="PS50053"/>
    </source>
</evidence>
<evidence type="ECO:0000256" key="1">
    <source>
        <dbReference type="SAM" id="MobiDB-lite"/>
    </source>
</evidence>
<dbReference type="InterPro" id="IPR047977">
    <property type="entry name" value="UBL3_Ubl_met"/>
</dbReference>
<dbReference type="RefSeq" id="XP_070144463.1">
    <property type="nucleotide sequence ID" value="XM_070288362.1"/>
</dbReference>
<evidence type="ECO:0000313" key="3">
    <source>
        <dbReference type="Proteomes" id="UP001652661"/>
    </source>
</evidence>
<evidence type="ECO:0000313" key="6">
    <source>
        <dbReference type="RefSeq" id="XP_070144463.1"/>
    </source>
</evidence>
<dbReference type="InterPro" id="IPR039540">
    <property type="entry name" value="UBL3-like_ubiquitin_dom"/>
</dbReference>
<evidence type="ECO:0000313" key="4">
    <source>
        <dbReference type="RefSeq" id="XP_017036507.1"/>
    </source>
</evidence>
<sequence length="288" mass="31000">MSSTSSIDTPTTPTTPPQQHQHEQTTTAIVASQQQKQQRKSQNAKGSSSNAQSSATSPLVTENSFVIAQAQALLPSSSSSTNCTDTIAAVHQQRKSYSLVKKQPSLRYQGKQIQLLPNSPTTMTSSEPAAGPSLANDASASILSPPDVSSHCCSNIKANITPLTSQKMHRTIPSDKINLRLILVSGKTKEFIFNPSDSAGDIAQTVFDNWPEDWTREAVSKADILRLIYQGRFLHCNVTLGALGLPLGKTTVMHLVPRDNLPEPNSQDQRQNSKGGSGRCCSTNCCIL</sequence>
<dbReference type="GeneID" id="108084686"/>
<dbReference type="AlphaFoldDB" id="A0A6P4JP10"/>
<dbReference type="OrthoDB" id="1043111at2759"/>
<dbReference type="Pfam" id="PF13881">
    <property type="entry name" value="Rad60-SLD_2"/>
    <property type="match status" value="1"/>
</dbReference>
<dbReference type="Proteomes" id="UP001652661">
    <property type="component" value="Chromosome X"/>
</dbReference>
<organism evidence="3 5">
    <name type="scientific">Drosophila kikkawai</name>
    <name type="common">Fruit fly</name>
    <dbReference type="NCBI Taxonomy" id="30033"/>
    <lineage>
        <taxon>Eukaryota</taxon>
        <taxon>Metazoa</taxon>
        <taxon>Ecdysozoa</taxon>
        <taxon>Arthropoda</taxon>
        <taxon>Hexapoda</taxon>
        <taxon>Insecta</taxon>
        <taxon>Pterygota</taxon>
        <taxon>Neoptera</taxon>
        <taxon>Endopterygota</taxon>
        <taxon>Diptera</taxon>
        <taxon>Brachycera</taxon>
        <taxon>Muscomorpha</taxon>
        <taxon>Ephydroidea</taxon>
        <taxon>Drosophilidae</taxon>
        <taxon>Drosophila</taxon>
        <taxon>Sophophora</taxon>
    </lineage>
</organism>
<evidence type="ECO:0000313" key="5">
    <source>
        <dbReference type="RefSeq" id="XP_017036508.1"/>
    </source>
</evidence>
<reference evidence="4 5" key="1">
    <citation type="submission" date="2025-04" db="UniProtKB">
        <authorList>
            <consortium name="RefSeq"/>
        </authorList>
    </citation>
    <scope>IDENTIFICATION</scope>
    <source>
        <strain evidence="6">14028-0561.14</strain>
        <tissue evidence="6">Whole fly</tissue>
    </source>
</reference>
<proteinExistence type="predicted"/>
<keyword evidence="3" id="KW-1185">Reference proteome</keyword>
<dbReference type="CDD" id="cd17048">
    <property type="entry name" value="Ubl_UBL3"/>
    <property type="match status" value="1"/>
</dbReference>
<dbReference type="RefSeq" id="XP_017036508.1">
    <property type="nucleotide sequence ID" value="XM_017181019.1"/>
</dbReference>
<name>A0A6P4JP10_DROKI</name>
<dbReference type="InterPro" id="IPR029071">
    <property type="entry name" value="Ubiquitin-like_domsf"/>
</dbReference>
<dbReference type="PROSITE" id="PS50053">
    <property type="entry name" value="UBIQUITIN_2"/>
    <property type="match status" value="1"/>
</dbReference>
<gene>
    <name evidence="4 5" type="primary">LOC108084686</name>
    <name evidence="6" type="synonym">UBL3</name>
</gene>
<dbReference type="PANTHER" id="PTHR13169">
    <property type="entry name" value="UBIQUITIN-LIKE PROTEIN 3 HCG-1 PROTEIN"/>
    <property type="match status" value="1"/>
</dbReference>
<feature type="domain" description="Ubiquitin-like" evidence="2">
    <location>
        <begin position="177"/>
        <end position="260"/>
    </location>
</feature>
<accession>A0A6P4JP10</accession>
<dbReference type="PANTHER" id="PTHR13169:SF0">
    <property type="entry name" value="UBIQUITIN-LIKE PROTEIN 3"/>
    <property type="match status" value="1"/>
</dbReference>
<feature type="compositionally biased region" description="Polar residues" evidence="1">
    <location>
        <begin position="115"/>
        <end position="127"/>
    </location>
</feature>
<dbReference type="SUPFAM" id="SSF54236">
    <property type="entry name" value="Ubiquitin-like"/>
    <property type="match status" value="1"/>
</dbReference>
<dbReference type="InterPro" id="IPR000626">
    <property type="entry name" value="Ubiquitin-like_dom"/>
</dbReference>
<dbReference type="Gene3D" id="3.10.20.90">
    <property type="entry name" value="Phosphatidylinositol 3-kinase Catalytic Subunit, Chain A, domain 1"/>
    <property type="match status" value="1"/>
</dbReference>